<dbReference type="Proteomes" id="UP000199477">
    <property type="component" value="Unassembled WGS sequence"/>
</dbReference>
<proteinExistence type="predicted"/>
<keyword evidence="1" id="KW-0472">Membrane</keyword>
<gene>
    <name evidence="2" type="ORF">SAMN02799615_03093</name>
</gene>
<dbReference type="InterPro" id="IPR016936">
    <property type="entry name" value="UCP029693"/>
</dbReference>
<keyword evidence="1" id="KW-0812">Transmembrane</keyword>
<protein>
    <submittedName>
        <fullName evidence="2">Uncharacterized protein</fullName>
    </submittedName>
</protein>
<keyword evidence="3" id="KW-1185">Reference proteome</keyword>
<dbReference type="STRING" id="500610.SAMN02799615_03093"/>
<organism evidence="2 3">
    <name type="scientific">Dyella marensis</name>
    <dbReference type="NCBI Taxonomy" id="500610"/>
    <lineage>
        <taxon>Bacteria</taxon>
        <taxon>Pseudomonadati</taxon>
        <taxon>Pseudomonadota</taxon>
        <taxon>Gammaproteobacteria</taxon>
        <taxon>Lysobacterales</taxon>
        <taxon>Rhodanobacteraceae</taxon>
        <taxon>Dyella</taxon>
    </lineage>
</organism>
<dbReference type="RefSeq" id="WP_026634910.1">
    <property type="nucleotide sequence ID" value="NZ_FONH01000013.1"/>
</dbReference>
<dbReference type="Pfam" id="PF10095">
    <property type="entry name" value="DUF2333"/>
    <property type="match status" value="1"/>
</dbReference>
<accession>A0A1I2HNW9</accession>
<dbReference type="AlphaFoldDB" id="A0A1I2HNW9"/>
<keyword evidence="1" id="KW-1133">Transmembrane helix</keyword>
<reference evidence="3" key="1">
    <citation type="submission" date="2016-10" db="EMBL/GenBank/DDBJ databases">
        <authorList>
            <person name="Varghese N."/>
            <person name="Submissions S."/>
        </authorList>
    </citation>
    <scope>NUCLEOTIDE SEQUENCE [LARGE SCALE GENOMIC DNA]</scope>
    <source>
        <strain evidence="3">UNC178MFTsu3.1</strain>
    </source>
</reference>
<sequence length="336" mass="36808">MQATDPTARPNHAVLRVALVAMALPLLIACIALWWWDREPNLVNPSTPPRTEQVAMKRPMTPGAATTISVIRAVQGLAGRHAHPLRGHHHPQGADMEDTPGWERGSLMASRDLLHALRQDFARPKAPLVEDKDLAAADALLAGRVGRLPLRSAESQYRKAADHLLDYLDRLTDDDPDNAHFYLSAEALADYLEVVSDRLDTLQEHLAAGMMPPHPGEFAPPRWPIVASALALRRGGLPWRRADESLYETRGYTATLLAQMKAFQHDFGPALKSDQAKADLREAIQQLEALQSGPGNPLGLDGAPMVRLPGHALALADAVERIDDAVFDLCEELRKG</sequence>
<feature type="transmembrane region" description="Helical" evidence="1">
    <location>
        <begin position="12"/>
        <end position="36"/>
    </location>
</feature>
<dbReference type="EMBL" id="FONH01000013">
    <property type="protein sequence ID" value="SFF31844.1"/>
    <property type="molecule type" value="Genomic_DNA"/>
</dbReference>
<evidence type="ECO:0000256" key="1">
    <source>
        <dbReference type="SAM" id="Phobius"/>
    </source>
</evidence>
<evidence type="ECO:0000313" key="3">
    <source>
        <dbReference type="Proteomes" id="UP000199477"/>
    </source>
</evidence>
<evidence type="ECO:0000313" key="2">
    <source>
        <dbReference type="EMBL" id="SFF31844.1"/>
    </source>
</evidence>
<name>A0A1I2HNW9_9GAMM</name>